<dbReference type="Pfam" id="PF02779">
    <property type="entry name" value="Transket_pyr"/>
    <property type="match status" value="1"/>
</dbReference>
<dbReference type="Gene3D" id="3.40.50.970">
    <property type="match status" value="2"/>
</dbReference>
<keyword evidence="7" id="KW-0479">Metal-binding</keyword>
<dbReference type="InterPro" id="IPR009014">
    <property type="entry name" value="Transketo_C/PFOR_II"/>
</dbReference>
<dbReference type="NCBIfam" id="TIGR00232">
    <property type="entry name" value="tktlase_bact"/>
    <property type="match status" value="1"/>
</dbReference>
<keyword evidence="15" id="KW-1185">Reference proteome</keyword>
<evidence type="ECO:0000256" key="6">
    <source>
        <dbReference type="ARBA" id="ARBA00022679"/>
    </source>
</evidence>
<comment type="similarity">
    <text evidence="3">Belongs to the transketolase family.</text>
</comment>
<feature type="compositionally biased region" description="Low complexity" evidence="12">
    <location>
        <begin position="1"/>
        <end position="13"/>
    </location>
</feature>
<dbReference type="Pfam" id="PF22613">
    <property type="entry name" value="Transketolase_C_1"/>
    <property type="match status" value="1"/>
</dbReference>
<proteinExistence type="inferred from homology"/>
<evidence type="ECO:0000256" key="4">
    <source>
        <dbReference type="ARBA" id="ARBA00011738"/>
    </source>
</evidence>
<evidence type="ECO:0000256" key="2">
    <source>
        <dbReference type="ARBA" id="ARBA00001964"/>
    </source>
</evidence>
<dbReference type="CDD" id="cd07033">
    <property type="entry name" value="TPP_PYR_DXS_TK_like"/>
    <property type="match status" value="1"/>
</dbReference>
<evidence type="ECO:0000313" key="15">
    <source>
        <dbReference type="Proteomes" id="UP001500013"/>
    </source>
</evidence>
<evidence type="ECO:0000256" key="3">
    <source>
        <dbReference type="ARBA" id="ARBA00007131"/>
    </source>
</evidence>
<protein>
    <recommendedName>
        <fullName evidence="5 11">Transketolase</fullName>
        <ecNumber evidence="5 11">2.2.1.1</ecNumber>
    </recommendedName>
</protein>
<comment type="cofactor">
    <cofactor evidence="2">
        <name>thiamine diphosphate</name>
        <dbReference type="ChEBI" id="CHEBI:58937"/>
    </cofactor>
</comment>
<evidence type="ECO:0000256" key="9">
    <source>
        <dbReference type="ARBA" id="ARBA00023052"/>
    </source>
</evidence>
<evidence type="ECO:0000256" key="5">
    <source>
        <dbReference type="ARBA" id="ARBA00013152"/>
    </source>
</evidence>
<comment type="cofactor">
    <cofactor evidence="1">
        <name>Mg(2+)</name>
        <dbReference type="ChEBI" id="CHEBI:18420"/>
    </cofactor>
</comment>
<dbReference type="EC" id="2.2.1.1" evidence="5 11"/>
<dbReference type="InterPro" id="IPR005475">
    <property type="entry name" value="Transketolase-like_Pyr-bd"/>
</dbReference>
<evidence type="ECO:0000256" key="12">
    <source>
        <dbReference type="SAM" id="MobiDB-lite"/>
    </source>
</evidence>
<feature type="region of interest" description="Disordered" evidence="12">
    <location>
        <begin position="1"/>
        <end position="33"/>
    </location>
</feature>
<evidence type="ECO:0000256" key="11">
    <source>
        <dbReference type="NCBIfam" id="TIGR00232"/>
    </source>
</evidence>
<sequence>MPTAASSTAPTATKPTRSRNSAKTKGLLAQRDPGLPLPVAKKAGWSELDVRAVDTVRLLAADAVQKVGNGHPGTAMSLAPLAYLLYQNVMTHDPSDPTWLGRDRFVLSCGHSSLTQYIQLYLSGYGLGLEDLKSLRTWGSLTPGHPEVHHTPGVEITTGPLGSGLASAVGMAMAQRRQRGLFDPDAKPGASPFDHHVYVIASDGDMQEGVSHEACALAGHQELGNLTVVYDANQISIEDDTDIAFSEDVAARFEAYGWHVVTVDWRKDADGATYVEDVDALLAAIRSGDKVADKPTLVVLHTIIAWPAPTKQNTGKSHGSALGDEEVGATKELLGFDPRKSFTVEPAVLKHARDVVKRGKAAHREWDKSFKAWRKANPDRAELLDRILAGKAPAGLQKALPTFPADEKGVATRAASGKVLTALADVMPELWGGSADLAESNNTTMEGQPSFIPKGKQTREWKGGPYGRTLHFGIRENGMGMILNGIALEGLTRPYGGTFLVFSDYMRPAVRLASIQQAPVTYVWTHDSIGLGEDGPTHQPIEHLAALRAIPGLDVVRPADANETAAAWAQILTRSDGPAALCLTRQPVPTWDRTKYGKVSGVAKGAYVLVEESRAGEPDVILVATGSEVQLAVQAAERLEKSKISTRVVSMPCREWFEKQSRSYQDKVLPPAVRARVSVEAGVSMGWHDVVGDAGRSVSIEHFGASADQATLFREFGFTPEAVVKAAKDSIKAARGAATTAPGVTETNPARAAQSASTDVMGGDAQTGSGNAAEAAAASAPSKGN</sequence>
<evidence type="ECO:0000313" key="14">
    <source>
        <dbReference type="EMBL" id="GAA1975956.1"/>
    </source>
</evidence>
<feature type="compositionally biased region" description="Low complexity" evidence="12">
    <location>
        <begin position="772"/>
        <end position="785"/>
    </location>
</feature>
<name>A0ABN2RWD9_9MICO</name>
<keyword evidence="8" id="KW-0460">Magnesium</keyword>
<dbReference type="InterPro" id="IPR020826">
    <property type="entry name" value="Transketolase_BS"/>
</dbReference>
<evidence type="ECO:0000256" key="10">
    <source>
        <dbReference type="ARBA" id="ARBA00049473"/>
    </source>
</evidence>
<evidence type="ECO:0000256" key="7">
    <source>
        <dbReference type="ARBA" id="ARBA00022723"/>
    </source>
</evidence>
<dbReference type="InterPro" id="IPR029061">
    <property type="entry name" value="THDP-binding"/>
</dbReference>
<comment type="subunit">
    <text evidence="4">Homodimer.</text>
</comment>
<gene>
    <name evidence="14" type="primary">tkt</name>
    <name evidence="14" type="ORF">GCM10009817_15200</name>
</gene>
<dbReference type="RefSeq" id="WP_344060084.1">
    <property type="nucleotide sequence ID" value="NZ_BAAAPU010000006.1"/>
</dbReference>
<dbReference type="InterPro" id="IPR049557">
    <property type="entry name" value="Transketolase_CS"/>
</dbReference>
<dbReference type="EMBL" id="BAAAPU010000006">
    <property type="protein sequence ID" value="GAA1975956.1"/>
    <property type="molecule type" value="Genomic_DNA"/>
</dbReference>
<accession>A0ABN2RWD9</accession>
<dbReference type="PROSITE" id="PS00802">
    <property type="entry name" value="TRANSKETOLASE_2"/>
    <property type="match status" value="1"/>
</dbReference>
<dbReference type="SMART" id="SM00861">
    <property type="entry name" value="Transket_pyr"/>
    <property type="match status" value="1"/>
</dbReference>
<dbReference type="InterPro" id="IPR033247">
    <property type="entry name" value="Transketolase_fam"/>
</dbReference>
<evidence type="ECO:0000256" key="8">
    <source>
        <dbReference type="ARBA" id="ARBA00022842"/>
    </source>
</evidence>
<dbReference type="InterPro" id="IPR005474">
    <property type="entry name" value="Transketolase_N"/>
</dbReference>
<feature type="region of interest" description="Disordered" evidence="12">
    <location>
        <begin position="738"/>
        <end position="785"/>
    </location>
</feature>
<dbReference type="InterPro" id="IPR055152">
    <property type="entry name" value="Transketolase-like_C_2"/>
</dbReference>
<comment type="caution">
    <text evidence="14">The sequence shown here is derived from an EMBL/GenBank/DDBJ whole genome shotgun (WGS) entry which is preliminary data.</text>
</comment>
<dbReference type="InterPro" id="IPR005478">
    <property type="entry name" value="Transketolase_bac-like"/>
</dbReference>
<dbReference type="Gene3D" id="3.40.50.920">
    <property type="match status" value="1"/>
</dbReference>
<dbReference type="PANTHER" id="PTHR43522">
    <property type="entry name" value="TRANSKETOLASE"/>
    <property type="match status" value="1"/>
</dbReference>
<dbReference type="CDD" id="cd02012">
    <property type="entry name" value="TPP_TK"/>
    <property type="match status" value="1"/>
</dbReference>
<feature type="domain" description="Transketolase-like pyrimidine-binding" evidence="13">
    <location>
        <begin position="410"/>
        <end position="590"/>
    </location>
</feature>
<dbReference type="SUPFAM" id="SSF52518">
    <property type="entry name" value="Thiamin diphosphate-binding fold (THDP-binding)"/>
    <property type="match status" value="2"/>
</dbReference>
<evidence type="ECO:0000256" key="1">
    <source>
        <dbReference type="ARBA" id="ARBA00001946"/>
    </source>
</evidence>
<keyword evidence="6" id="KW-0808">Transferase</keyword>
<keyword evidence="9" id="KW-0786">Thiamine pyrophosphate</keyword>
<dbReference type="PROSITE" id="PS00801">
    <property type="entry name" value="TRANSKETOLASE_1"/>
    <property type="match status" value="1"/>
</dbReference>
<dbReference type="Pfam" id="PF00456">
    <property type="entry name" value="Transketolase_N"/>
    <property type="match status" value="1"/>
</dbReference>
<evidence type="ECO:0000259" key="13">
    <source>
        <dbReference type="SMART" id="SM00861"/>
    </source>
</evidence>
<organism evidence="14 15">
    <name type="scientific">Terrabacter lapilli</name>
    <dbReference type="NCBI Taxonomy" id="436231"/>
    <lineage>
        <taxon>Bacteria</taxon>
        <taxon>Bacillati</taxon>
        <taxon>Actinomycetota</taxon>
        <taxon>Actinomycetes</taxon>
        <taxon>Micrococcales</taxon>
        <taxon>Intrasporangiaceae</taxon>
        <taxon>Terrabacter</taxon>
    </lineage>
</organism>
<reference evidence="14 15" key="1">
    <citation type="journal article" date="2019" name="Int. J. Syst. Evol. Microbiol.">
        <title>The Global Catalogue of Microorganisms (GCM) 10K type strain sequencing project: providing services to taxonomists for standard genome sequencing and annotation.</title>
        <authorList>
            <consortium name="The Broad Institute Genomics Platform"/>
            <consortium name="The Broad Institute Genome Sequencing Center for Infectious Disease"/>
            <person name="Wu L."/>
            <person name="Ma J."/>
        </authorList>
    </citation>
    <scope>NUCLEOTIDE SEQUENCE [LARGE SCALE GENOMIC DNA]</scope>
    <source>
        <strain evidence="14 15">JCM 15628</strain>
    </source>
</reference>
<dbReference type="PANTHER" id="PTHR43522:SF2">
    <property type="entry name" value="TRANSKETOLASE 1-RELATED"/>
    <property type="match status" value="1"/>
</dbReference>
<dbReference type="SUPFAM" id="SSF52922">
    <property type="entry name" value="TK C-terminal domain-like"/>
    <property type="match status" value="1"/>
</dbReference>
<comment type="catalytic activity">
    <reaction evidence="10">
        <text>D-sedoheptulose 7-phosphate + D-glyceraldehyde 3-phosphate = aldehydo-D-ribose 5-phosphate + D-xylulose 5-phosphate</text>
        <dbReference type="Rhea" id="RHEA:10508"/>
        <dbReference type="ChEBI" id="CHEBI:57483"/>
        <dbReference type="ChEBI" id="CHEBI:57737"/>
        <dbReference type="ChEBI" id="CHEBI:58273"/>
        <dbReference type="ChEBI" id="CHEBI:59776"/>
        <dbReference type="EC" id="2.2.1.1"/>
    </reaction>
</comment>
<dbReference type="Proteomes" id="UP001500013">
    <property type="component" value="Unassembled WGS sequence"/>
</dbReference>